<dbReference type="RefSeq" id="WP_055187152.1">
    <property type="nucleotide sequence ID" value="NZ_CM003503.1"/>
</dbReference>
<accession>A0A0P7ICF1</accession>
<dbReference type="AlphaFoldDB" id="A0A0P7ICF1"/>
<sequence>MSQLDQTVLVFEHRVEVPTQAALGIWQAWCALSGWPQWDASLRGVEATEDGLALGKRFCVVPKASPAPIPVNVTAFEEGRHFTTSSVSPLGLLSFGHSVATDPTTGKTNVAHSICAVPSQDTPFPEQVWNRLKSDVVESVSALALTAQLAMQDDRVTA</sequence>
<reference evidence="1 2" key="1">
    <citation type="submission" date="2015-09" db="EMBL/GenBank/DDBJ databases">
        <title>Draft genome sequence of Aliiroseovarius crassostreae CV919-312TSm, the causative agent of Roseovarius Oyster Disease (formerly Juvenile Oyster Disease).</title>
        <authorList>
            <person name="Kessner L."/>
            <person name="Spinard E."/>
            <person name="Nelson D."/>
        </authorList>
    </citation>
    <scope>NUCLEOTIDE SEQUENCE [LARGE SCALE GENOMIC DNA]</scope>
    <source>
        <strain evidence="1 2">CV919-312</strain>
        <plasmid evidence="2">Plasmid unnamed</plasmid>
    </source>
</reference>
<keyword evidence="2" id="KW-1185">Reference proteome</keyword>
<evidence type="ECO:0000313" key="2">
    <source>
        <dbReference type="Proteomes" id="UP000050471"/>
    </source>
</evidence>
<dbReference type="OrthoDB" id="9255827at2"/>
<dbReference type="SUPFAM" id="SSF55961">
    <property type="entry name" value="Bet v1-like"/>
    <property type="match status" value="1"/>
</dbReference>
<evidence type="ECO:0008006" key="3">
    <source>
        <dbReference type="Google" id="ProtNLM"/>
    </source>
</evidence>
<geneLocation type="plasmid" evidence="1">
    <name>unnamed</name>
</geneLocation>
<evidence type="ECO:0000313" key="1">
    <source>
        <dbReference type="EMBL" id="KPN61550.1"/>
    </source>
</evidence>
<dbReference type="InterPro" id="IPR023393">
    <property type="entry name" value="START-like_dom_sf"/>
</dbReference>
<dbReference type="Proteomes" id="UP000050471">
    <property type="component" value="Plasmid unnamed"/>
</dbReference>
<dbReference type="EMBL" id="LKBA01000026">
    <property type="protein sequence ID" value="KPN61550.1"/>
    <property type="molecule type" value="Genomic_DNA"/>
</dbReference>
<keyword evidence="1" id="KW-0614">Plasmid</keyword>
<dbReference type="Gene3D" id="3.30.530.20">
    <property type="match status" value="1"/>
</dbReference>
<proteinExistence type="predicted"/>
<organism evidence="1 2">
    <name type="scientific">Aliiroseovarius crassostreae</name>
    <dbReference type="NCBI Taxonomy" id="154981"/>
    <lineage>
        <taxon>Bacteria</taxon>
        <taxon>Pseudomonadati</taxon>
        <taxon>Pseudomonadota</taxon>
        <taxon>Alphaproteobacteria</taxon>
        <taxon>Rhodobacterales</taxon>
        <taxon>Paracoccaceae</taxon>
        <taxon>Aliiroseovarius</taxon>
    </lineage>
</organism>
<name>A0A0P7ICF1_9RHOB</name>
<gene>
    <name evidence="1" type="ORF">AKJ29_18380</name>
</gene>
<comment type="caution">
    <text evidence="1">The sequence shown here is derived from an EMBL/GenBank/DDBJ whole genome shotgun (WGS) entry which is preliminary data.</text>
</comment>
<protein>
    <recommendedName>
        <fullName evidence="3">Polyketide cyclase</fullName>
    </recommendedName>
</protein>